<accession>A0A6J7AVD3</accession>
<name>A0A6J7AVD3_9ZZZZ</name>
<dbReference type="InterPro" id="IPR019734">
    <property type="entry name" value="TPR_rpt"/>
</dbReference>
<dbReference type="InterPro" id="IPR032698">
    <property type="entry name" value="SirB1_N"/>
</dbReference>
<evidence type="ECO:0000313" key="5">
    <source>
        <dbReference type="EMBL" id="CAB5018912.1"/>
    </source>
</evidence>
<sequence>MDLVRRFAEILRRPESQIPLDEAALVIAARAQPELSIETELARLDALAADVRDGTLTGLLRLLFRDLGYRGNQNDYYDPRNSFLNEVVDRRTGIPITLAVLMIEVGRRAGVPLRGVGMPGHFLVRDMVDPDLFIDPFAGGRTMPAAECRKLFHQLHGAQMHFSEAFLAPIARDQIVRRMLMNLRTIYVQRSDTASLTWVLEFGAQFPDAGADTFRELATVLSAQGAFDRAADMFEKAAELAEATGQDSAGDEANAAILRARLN</sequence>
<dbReference type="EMBL" id="CAFBMH010000007">
    <property type="protein sequence ID" value="CAB4892119.1"/>
    <property type="molecule type" value="Genomic_DNA"/>
</dbReference>
<dbReference type="EMBL" id="CAFBOS010000216">
    <property type="protein sequence ID" value="CAB5018912.1"/>
    <property type="molecule type" value="Genomic_DNA"/>
</dbReference>
<reference evidence="3" key="1">
    <citation type="submission" date="2020-05" db="EMBL/GenBank/DDBJ databases">
        <authorList>
            <person name="Chiriac C."/>
            <person name="Salcher M."/>
            <person name="Ghai R."/>
            <person name="Kavagutti S V."/>
        </authorList>
    </citation>
    <scope>NUCLEOTIDE SEQUENCE</scope>
</reference>
<dbReference type="EMBL" id="CAEZYR010000016">
    <property type="protein sequence ID" value="CAB4733560.1"/>
    <property type="molecule type" value="Genomic_DNA"/>
</dbReference>
<dbReference type="PANTHER" id="PTHR31350:SF21">
    <property type="entry name" value="F-BOX ONLY PROTEIN 21"/>
    <property type="match status" value="1"/>
</dbReference>
<evidence type="ECO:0000313" key="3">
    <source>
        <dbReference type="EMBL" id="CAB4836775.1"/>
    </source>
</evidence>
<feature type="domain" description="Protein SirB1 N-terminal" evidence="1">
    <location>
        <begin position="47"/>
        <end position="180"/>
    </location>
</feature>
<dbReference type="PROSITE" id="PS50005">
    <property type="entry name" value="TPR"/>
    <property type="match status" value="1"/>
</dbReference>
<evidence type="ECO:0000259" key="1">
    <source>
        <dbReference type="Pfam" id="PF13369"/>
    </source>
</evidence>
<gene>
    <name evidence="2" type="ORF">UFOPK2754_00651</name>
    <name evidence="3" type="ORF">UFOPK3139_03220</name>
    <name evidence="4" type="ORF">UFOPK3543_00344</name>
    <name evidence="5" type="ORF">UFOPK3967_02640</name>
</gene>
<organism evidence="3">
    <name type="scientific">freshwater metagenome</name>
    <dbReference type="NCBI Taxonomy" id="449393"/>
    <lineage>
        <taxon>unclassified sequences</taxon>
        <taxon>metagenomes</taxon>
        <taxon>ecological metagenomes</taxon>
    </lineage>
</organism>
<dbReference type="EMBL" id="CAFABA010000233">
    <property type="protein sequence ID" value="CAB4836775.1"/>
    <property type="molecule type" value="Genomic_DNA"/>
</dbReference>
<dbReference type="Pfam" id="PF13369">
    <property type="entry name" value="Transglut_core2"/>
    <property type="match status" value="1"/>
</dbReference>
<evidence type="ECO:0000313" key="4">
    <source>
        <dbReference type="EMBL" id="CAB4892119.1"/>
    </source>
</evidence>
<dbReference type="AlphaFoldDB" id="A0A6J7AVD3"/>
<evidence type="ECO:0000313" key="2">
    <source>
        <dbReference type="EMBL" id="CAB4733560.1"/>
    </source>
</evidence>
<protein>
    <submittedName>
        <fullName evidence="3">Unannotated protein</fullName>
    </submittedName>
</protein>
<dbReference type="PANTHER" id="PTHR31350">
    <property type="entry name" value="SI:DKEY-261L7.2"/>
    <property type="match status" value="1"/>
</dbReference>
<proteinExistence type="predicted"/>